<dbReference type="OrthoDB" id="2523749at2759"/>
<dbReference type="SUPFAM" id="SSF56112">
    <property type="entry name" value="Protein kinase-like (PK-like)"/>
    <property type="match status" value="1"/>
</dbReference>
<proteinExistence type="predicted"/>
<dbReference type="Proteomes" id="UP000799118">
    <property type="component" value="Unassembled WGS sequence"/>
</dbReference>
<gene>
    <name evidence="1" type="ORF">BT96DRAFT_913835</name>
</gene>
<reference evidence="1" key="1">
    <citation type="journal article" date="2019" name="Environ. Microbiol.">
        <title>Fungal ecological strategies reflected in gene transcription - a case study of two litter decomposers.</title>
        <authorList>
            <person name="Barbi F."/>
            <person name="Kohler A."/>
            <person name="Barry K."/>
            <person name="Baskaran P."/>
            <person name="Daum C."/>
            <person name="Fauchery L."/>
            <person name="Ihrmark K."/>
            <person name="Kuo A."/>
            <person name="LaButti K."/>
            <person name="Lipzen A."/>
            <person name="Morin E."/>
            <person name="Grigoriev I.V."/>
            <person name="Henrissat B."/>
            <person name="Lindahl B."/>
            <person name="Martin F."/>
        </authorList>
    </citation>
    <scope>NUCLEOTIDE SEQUENCE</scope>
    <source>
        <strain evidence="1">JB14</strain>
    </source>
</reference>
<dbReference type="InterPro" id="IPR011009">
    <property type="entry name" value="Kinase-like_dom_sf"/>
</dbReference>
<keyword evidence="2" id="KW-1185">Reference proteome</keyword>
<evidence type="ECO:0008006" key="3">
    <source>
        <dbReference type="Google" id="ProtNLM"/>
    </source>
</evidence>
<organism evidence="1 2">
    <name type="scientific">Gymnopus androsaceus JB14</name>
    <dbReference type="NCBI Taxonomy" id="1447944"/>
    <lineage>
        <taxon>Eukaryota</taxon>
        <taxon>Fungi</taxon>
        <taxon>Dikarya</taxon>
        <taxon>Basidiomycota</taxon>
        <taxon>Agaricomycotina</taxon>
        <taxon>Agaricomycetes</taxon>
        <taxon>Agaricomycetidae</taxon>
        <taxon>Agaricales</taxon>
        <taxon>Marasmiineae</taxon>
        <taxon>Omphalotaceae</taxon>
        <taxon>Gymnopus</taxon>
    </lineage>
</organism>
<accession>A0A6A4IJC3</accession>
<dbReference type="EMBL" id="ML769390">
    <property type="protein sequence ID" value="KAE9408704.1"/>
    <property type="molecule type" value="Genomic_DNA"/>
</dbReference>
<evidence type="ECO:0000313" key="1">
    <source>
        <dbReference type="EMBL" id="KAE9408704.1"/>
    </source>
</evidence>
<protein>
    <recommendedName>
        <fullName evidence="3">Protein kinase domain-containing protein</fullName>
    </recommendedName>
</protein>
<dbReference type="AlphaFoldDB" id="A0A6A4IJC3"/>
<sequence length="453" mass="52084">MSLCSNCSKPLFTTRIPDDSSPILQKLPGTASNIPKFEPEQVLPILQSAQQELEDCALQIKILESRRQSLREYTVQLRSLLSSFRKVPGQPLLVIMHDDYKAKTAALEIHPVNMDTTLEKGGEYDLFDVHAIFAVKEILPLPHFTTMLLTELIHDGNYSTVYGGSLLAAHGCKTDDVVIKLGEMEHIWREAQLYKRLESLQGRVIPKMFGFWIVDRKPDDRNPWACLVLERFGTCLNAPFHYLEPPEMAILLNHCRDIHNEGYLHNAFHPRNVLQKDDEFRVIDLECLVCHDCFECEVDFTTISEDKRNVLHGRDHLCQSMRACCHDVAFYASDTVWVAEYSLVRKPDLPSKKMMHALIPRCILGRFELGPVARGFLTQYYQRLYSKMKELGLKDCEESVDKLSQEAVPIFRALKEEFSSRLQFPSSDSFPHGHYSKLGYESVWEVSKDIQVY</sequence>
<evidence type="ECO:0000313" key="2">
    <source>
        <dbReference type="Proteomes" id="UP000799118"/>
    </source>
</evidence>
<name>A0A6A4IJC3_9AGAR</name>